<evidence type="ECO:0000313" key="11">
    <source>
        <dbReference type="WBParaSite" id="TCNE_0000660901-mRNA-1"/>
    </source>
</evidence>
<dbReference type="GO" id="GO:0007097">
    <property type="term" value="P:nuclear migration"/>
    <property type="evidence" value="ECO:0007669"/>
    <property type="project" value="TreeGrafter"/>
</dbReference>
<evidence type="ECO:0000256" key="3">
    <source>
        <dbReference type="ARBA" id="ARBA00023054"/>
    </source>
</evidence>
<reference evidence="11" key="1">
    <citation type="submission" date="2016-06" db="UniProtKB">
        <authorList>
            <consortium name="WormBaseParasite"/>
        </authorList>
    </citation>
    <scope>IDENTIFICATION</scope>
</reference>
<dbReference type="Pfam" id="PF00038">
    <property type="entry name" value="Filament"/>
    <property type="match status" value="1"/>
</dbReference>
<feature type="compositionally biased region" description="Low complexity" evidence="6">
    <location>
        <begin position="449"/>
        <end position="463"/>
    </location>
</feature>
<sequence>MRSWQLPFLFVSQEESVFTGKIPMSAKQRQRSSARTVVTSSSSSRTEYPITVSTDEGSESFSISMMSPNRQTRLLEKETLSNLNDRLAVYIDRVRQLEMENARLNVRINESEVVEKKEREDLVARYETKIKELRDFMDEALKDKTRLNMDAKTALAERDNLRAKIGKLEKDLKQSEKSRLSVESLIQDLQARVNSADNMRRHLEDENKGLAAENAELKRQLEVLRKQVEDEAILNTALHNQNQSLKEDYEFLKKTHEGQLEEIHRKRQVEMTTTAREIERTYESRLQEQLQAMRAEFDARLNKNRRDIDETYKNKMNEANEARQQANQAREESARLRLRIHELEKSAGAHDSRVDALNKKITDLENQLRFVRDDADVRLQQRDSRIAELQQEIDRILSEYQDLFELKVQLDTELRAYQSLLEGEESRLNISQQSSVSSAGLGGAGGAGSSSLTTLSSSQLTGSPRRSAIKRKRFIASDNSSFFRNTAKTYKASSPNSECDVEIDAHDTNGKFVRLINKGEEAVSIGQWSIKSVANERETVYKFHSRQLIKPGDTITVWSADSGEKSAPPSQLVMKNQQWPAGDHVKTVLVDPEGTEMAMRESIAELQVGAFAQDDEQDPDQRCSLM</sequence>
<protein>
    <submittedName>
        <fullName evidence="11">Lamin</fullName>
    </submittedName>
</protein>
<dbReference type="GO" id="GO:0006998">
    <property type="term" value="P:nuclear envelope organization"/>
    <property type="evidence" value="ECO:0007669"/>
    <property type="project" value="TreeGrafter"/>
</dbReference>
<dbReference type="PROSITE" id="PS51842">
    <property type="entry name" value="IF_ROD_2"/>
    <property type="match status" value="1"/>
</dbReference>
<evidence type="ECO:0000313" key="10">
    <source>
        <dbReference type="Proteomes" id="UP000050794"/>
    </source>
</evidence>
<evidence type="ECO:0000256" key="2">
    <source>
        <dbReference type="ARBA" id="ARBA00022754"/>
    </source>
</evidence>
<evidence type="ECO:0000313" key="9">
    <source>
        <dbReference type="EMBL" id="VDM37930.1"/>
    </source>
</evidence>
<keyword evidence="10" id="KW-1185">Reference proteome</keyword>
<gene>
    <name evidence="9" type="ORF">TCNE_LOCUS6609</name>
</gene>
<dbReference type="GO" id="GO:0051664">
    <property type="term" value="P:nuclear pore localization"/>
    <property type="evidence" value="ECO:0007669"/>
    <property type="project" value="TreeGrafter"/>
</dbReference>
<dbReference type="AlphaFoldDB" id="A0A183UDN9"/>
<dbReference type="GO" id="GO:0005652">
    <property type="term" value="C:nuclear lamina"/>
    <property type="evidence" value="ECO:0007669"/>
    <property type="project" value="TreeGrafter"/>
</dbReference>
<evidence type="ECO:0000256" key="1">
    <source>
        <dbReference type="ARBA" id="ARBA00004123"/>
    </source>
</evidence>
<evidence type="ECO:0000259" key="8">
    <source>
        <dbReference type="PROSITE" id="PS51842"/>
    </source>
</evidence>
<evidence type="ECO:0000256" key="5">
    <source>
        <dbReference type="SAM" id="Coils"/>
    </source>
</evidence>
<evidence type="ECO:0000259" key="7">
    <source>
        <dbReference type="PROSITE" id="PS51841"/>
    </source>
</evidence>
<name>A0A183UDN9_TOXCA</name>
<feature type="domain" description="IF rod" evidence="8">
    <location>
        <begin position="76"/>
        <end position="428"/>
    </location>
</feature>
<dbReference type="Gene3D" id="1.20.5.170">
    <property type="match status" value="1"/>
</dbReference>
<feature type="coiled-coil region" evidence="5">
    <location>
        <begin position="305"/>
        <end position="406"/>
    </location>
</feature>
<reference evidence="9 10" key="2">
    <citation type="submission" date="2018-11" db="EMBL/GenBank/DDBJ databases">
        <authorList>
            <consortium name="Pathogen Informatics"/>
        </authorList>
    </citation>
    <scope>NUCLEOTIDE SEQUENCE [LARGE SCALE GENOMIC DNA]</scope>
</reference>
<dbReference type="PROSITE" id="PS51841">
    <property type="entry name" value="LTD"/>
    <property type="match status" value="1"/>
</dbReference>
<dbReference type="EMBL" id="UYWY01019521">
    <property type="protein sequence ID" value="VDM37930.1"/>
    <property type="molecule type" value="Genomic_DNA"/>
</dbReference>
<proteinExistence type="predicted"/>
<dbReference type="InterPro" id="IPR039008">
    <property type="entry name" value="IF_rod_dom"/>
</dbReference>
<dbReference type="SUPFAM" id="SSF74853">
    <property type="entry name" value="Lamin A/C globular tail domain"/>
    <property type="match status" value="1"/>
</dbReference>
<dbReference type="InterPro" id="IPR036415">
    <property type="entry name" value="Lamin_tail_dom_sf"/>
</dbReference>
<dbReference type="Pfam" id="PF00932">
    <property type="entry name" value="LTD"/>
    <property type="match status" value="1"/>
</dbReference>
<keyword evidence="3 5" id="KW-0175">Coiled coil</keyword>
<dbReference type="WBParaSite" id="TCNE_0000660901-mRNA-1">
    <property type="protein sequence ID" value="TCNE_0000660901-mRNA-1"/>
    <property type="gene ID" value="TCNE_0000660901"/>
</dbReference>
<dbReference type="SUPFAM" id="SSF90257">
    <property type="entry name" value="Myosin rod fragments"/>
    <property type="match status" value="1"/>
</dbReference>
<evidence type="ECO:0000256" key="6">
    <source>
        <dbReference type="SAM" id="MobiDB-lite"/>
    </source>
</evidence>
<dbReference type="GO" id="GO:0005882">
    <property type="term" value="C:intermediate filament"/>
    <property type="evidence" value="ECO:0007669"/>
    <property type="project" value="UniProtKB-KW"/>
</dbReference>
<dbReference type="PANTHER" id="PTHR45721:SF11">
    <property type="entry name" value="LAMIN DM0-RELATED"/>
    <property type="match status" value="1"/>
</dbReference>
<dbReference type="GO" id="GO:0090435">
    <property type="term" value="P:protein localization to nuclear envelope"/>
    <property type="evidence" value="ECO:0007669"/>
    <property type="project" value="TreeGrafter"/>
</dbReference>
<dbReference type="SMART" id="SM01391">
    <property type="entry name" value="Filament"/>
    <property type="match status" value="1"/>
</dbReference>
<feature type="domain" description="LTD" evidence="7">
    <location>
        <begin position="486"/>
        <end position="604"/>
    </location>
</feature>
<feature type="region of interest" description="Disordered" evidence="6">
    <location>
        <begin position="439"/>
        <end position="465"/>
    </location>
</feature>
<dbReference type="PANTHER" id="PTHR45721">
    <property type="entry name" value="LAMIN DM0-RELATED"/>
    <property type="match status" value="1"/>
</dbReference>
<organism evidence="10 11">
    <name type="scientific">Toxocara canis</name>
    <name type="common">Canine roundworm</name>
    <dbReference type="NCBI Taxonomy" id="6265"/>
    <lineage>
        <taxon>Eukaryota</taxon>
        <taxon>Metazoa</taxon>
        <taxon>Ecdysozoa</taxon>
        <taxon>Nematoda</taxon>
        <taxon>Chromadorea</taxon>
        <taxon>Rhabditida</taxon>
        <taxon>Spirurina</taxon>
        <taxon>Ascaridomorpha</taxon>
        <taxon>Ascaridoidea</taxon>
        <taxon>Toxocaridae</taxon>
        <taxon>Toxocara</taxon>
    </lineage>
</organism>
<keyword evidence="2" id="KW-0403">Intermediate filament</keyword>
<dbReference type="GO" id="GO:0031507">
    <property type="term" value="P:heterochromatin formation"/>
    <property type="evidence" value="ECO:0007669"/>
    <property type="project" value="TreeGrafter"/>
</dbReference>
<dbReference type="GO" id="GO:0005200">
    <property type="term" value="F:structural constituent of cytoskeleton"/>
    <property type="evidence" value="ECO:0007669"/>
    <property type="project" value="TreeGrafter"/>
</dbReference>
<dbReference type="Gene3D" id="1.20.5.1160">
    <property type="entry name" value="Vasodilator-stimulated phosphoprotein"/>
    <property type="match status" value="1"/>
</dbReference>
<accession>A0A183UDN9</accession>
<dbReference type="Gene3D" id="2.60.40.1260">
    <property type="entry name" value="Lamin Tail domain"/>
    <property type="match status" value="1"/>
</dbReference>
<dbReference type="Proteomes" id="UP000050794">
    <property type="component" value="Unassembled WGS sequence"/>
</dbReference>
<evidence type="ECO:0000256" key="4">
    <source>
        <dbReference type="ARBA" id="ARBA00023242"/>
    </source>
</evidence>
<dbReference type="SUPFAM" id="SSF64593">
    <property type="entry name" value="Intermediate filament protein, coiled coil region"/>
    <property type="match status" value="2"/>
</dbReference>
<dbReference type="InterPro" id="IPR001322">
    <property type="entry name" value="Lamin_tail_dom"/>
</dbReference>
<comment type="subcellular location">
    <subcellularLocation>
        <location evidence="1">Nucleus</location>
    </subcellularLocation>
</comment>
<keyword evidence="4" id="KW-0539">Nucleus</keyword>
<feature type="coiled-coil region" evidence="5">
    <location>
        <begin position="80"/>
        <end position="262"/>
    </location>
</feature>